<dbReference type="PROSITE" id="PS50294">
    <property type="entry name" value="WD_REPEATS_REGION"/>
    <property type="match status" value="1"/>
</dbReference>
<dbReference type="InterPro" id="IPR052415">
    <property type="entry name" value="Diphthine_MTase"/>
</dbReference>
<dbReference type="RefSeq" id="XP_042920094.1">
    <property type="nucleotide sequence ID" value="XM_043066697.1"/>
</dbReference>
<dbReference type="Gramene" id="PNW77386">
    <property type="protein sequence ID" value="PNW77386"/>
    <property type="gene ID" value="CHLRE_10g434300v5"/>
</dbReference>
<evidence type="ECO:0000256" key="8">
    <source>
        <dbReference type="PROSITE-ProRule" id="PRU00221"/>
    </source>
</evidence>
<evidence type="ECO:0000313" key="11">
    <source>
        <dbReference type="Proteomes" id="UP000006906"/>
    </source>
</evidence>
<evidence type="ECO:0000313" key="10">
    <source>
        <dbReference type="EMBL" id="PNW77386.1"/>
    </source>
</evidence>
<dbReference type="ExpressionAtlas" id="A0A2K3DA27">
    <property type="expression patterns" value="baseline"/>
</dbReference>
<dbReference type="GeneID" id="5728020"/>
<dbReference type="OMA" id="ADCAEFC"/>
<feature type="compositionally biased region" description="Low complexity" evidence="9">
    <location>
        <begin position="442"/>
        <end position="452"/>
    </location>
</feature>
<accession>A0A2K3DA27</accession>
<name>A0A2K3DA27_CHLRE</name>
<dbReference type="InterPro" id="IPR019775">
    <property type="entry name" value="WD40_repeat_CS"/>
</dbReference>
<dbReference type="PANTHER" id="PTHR46042">
    <property type="entry name" value="DIPHTHINE METHYLTRANSFERASE"/>
    <property type="match status" value="1"/>
</dbReference>
<dbReference type="STRING" id="3055.A0A2K3DA27"/>
<evidence type="ECO:0000256" key="2">
    <source>
        <dbReference type="ARBA" id="ARBA00022574"/>
    </source>
</evidence>
<dbReference type="InterPro" id="IPR036322">
    <property type="entry name" value="WD40_repeat_dom_sf"/>
</dbReference>
<evidence type="ECO:0000256" key="5">
    <source>
        <dbReference type="ARBA" id="ARBA00038092"/>
    </source>
</evidence>
<comment type="catalytic activity">
    <reaction evidence="7">
        <text>diphthine methyl ester-[translation elongation factor 2] + H2O = diphthine-[translation elongation factor 2] + methanol + H(+)</text>
        <dbReference type="Rhea" id="RHEA:42656"/>
        <dbReference type="Rhea" id="RHEA-COMP:10172"/>
        <dbReference type="Rhea" id="RHEA-COMP:10173"/>
        <dbReference type="ChEBI" id="CHEBI:15377"/>
        <dbReference type="ChEBI" id="CHEBI:15378"/>
        <dbReference type="ChEBI" id="CHEBI:17790"/>
        <dbReference type="ChEBI" id="CHEBI:79005"/>
        <dbReference type="ChEBI" id="CHEBI:82696"/>
        <dbReference type="EC" id="3.1.1.97"/>
    </reaction>
</comment>
<keyword evidence="11" id="KW-1185">Reference proteome</keyword>
<protein>
    <recommendedName>
        <fullName evidence="6">methylated diphthine methylhydrolase</fullName>
        <ecNumber evidence="6">3.1.1.97</ecNumber>
    </recommendedName>
</protein>
<proteinExistence type="inferred from homology"/>
<dbReference type="OrthoDB" id="1930760at2759"/>
<dbReference type="EC" id="3.1.1.97" evidence="6"/>
<dbReference type="PANTHER" id="PTHR46042:SF1">
    <property type="entry name" value="DIPHTHINE METHYLTRANSFERASE"/>
    <property type="match status" value="1"/>
</dbReference>
<evidence type="ECO:0000256" key="6">
    <source>
        <dbReference type="ARBA" id="ARBA00039131"/>
    </source>
</evidence>
<sequence>MACDGCAAPSAARIIHSAILDYSADCAEFCPVPGLNRLLALGTYQLLEAEQRRVGRCYLYALPQRGHASLQPGLLPAAAAETASGAAACRANAADSEGAAAASAALAGGAGCVPVAGPAATLDMPGVFDIKWAPAAASSIDGMGPRTGTGDAAMASGAASGAAAGHAEAAGGVRALLGAALADGTLRLLEASLGAGEAAPLFREVASVEACAGGGMALSLDWQLGDPAAAADGDGGDGCGGGGDRIVCSSSAGTVSVVQVRPSGLELVSEWEAHELEVWCAAWHRHQAHVVFSGADDCYFKAWDTRAEPAAAVFSNRRTHSAGVCTISPHPVDAHLVATGSYDEHVRLWDVRNLSKPVVQTETTTGGGNWRLRWHPHDPHVLLAACMYNGFAVLRSDPGHTDLQVVATYQSPNKNIGYGADWWQEVRDRQQERAEQEEEARGAGAAGSEAQGTAGGEEAGRAAEAAGVSGGGDGGGGGQDGGCWLAATCSFYDKVHTLVWLPTR</sequence>
<keyword evidence="4" id="KW-0378">Hydrolase</keyword>
<evidence type="ECO:0000256" key="9">
    <source>
        <dbReference type="SAM" id="MobiDB-lite"/>
    </source>
</evidence>
<dbReference type="AlphaFoldDB" id="A0A2K3DA27"/>
<dbReference type="InParanoid" id="A0A2K3DA27"/>
<dbReference type="EMBL" id="CM008971">
    <property type="protein sequence ID" value="PNW77386.1"/>
    <property type="molecule type" value="Genomic_DNA"/>
</dbReference>
<dbReference type="SMART" id="SM00320">
    <property type="entry name" value="WD40"/>
    <property type="match status" value="2"/>
</dbReference>
<dbReference type="Pfam" id="PF00400">
    <property type="entry name" value="WD40"/>
    <property type="match status" value="2"/>
</dbReference>
<dbReference type="Proteomes" id="UP000006906">
    <property type="component" value="Chromosome 10"/>
</dbReference>
<feature type="region of interest" description="Disordered" evidence="9">
    <location>
        <begin position="427"/>
        <end position="476"/>
    </location>
</feature>
<dbReference type="GO" id="GO:0005737">
    <property type="term" value="C:cytoplasm"/>
    <property type="evidence" value="ECO:0000318"/>
    <property type="project" value="GO_Central"/>
</dbReference>
<dbReference type="PROSITE" id="PS00678">
    <property type="entry name" value="WD_REPEATS_1"/>
    <property type="match status" value="1"/>
</dbReference>
<dbReference type="KEGG" id="cre:CHLRE_10g434300v5"/>
<gene>
    <name evidence="10" type="ORF">CHLRE_10g434300v5</name>
</gene>
<dbReference type="InterPro" id="IPR015943">
    <property type="entry name" value="WD40/YVTN_repeat-like_dom_sf"/>
</dbReference>
<organism evidence="10 11">
    <name type="scientific">Chlamydomonas reinhardtii</name>
    <name type="common">Chlamydomonas smithii</name>
    <dbReference type="NCBI Taxonomy" id="3055"/>
    <lineage>
        <taxon>Eukaryota</taxon>
        <taxon>Viridiplantae</taxon>
        <taxon>Chlorophyta</taxon>
        <taxon>core chlorophytes</taxon>
        <taxon>Chlorophyceae</taxon>
        <taxon>CS clade</taxon>
        <taxon>Chlamydomonadales</taxon>
        <taxon>Chlamydomonadaceae</taxon>
        <taxon>Chlamydomonas</taxon>
    </lineage>
</organism>
<evidence type="ECO:0000256" key="3">
    <source>
        <dbReference type="ARBA" id="ARBA00022737"/>
    </source>
</evidence>
<dbReference type="Gene3D" id="2.130.10.10">
    <property type="entry name" value="YVTN repeat-like/Quinoprotein amine dehydrogenase"/>
    <property type="match status" value="1"/>
</dbReference>
<evidence type="ECO:0000256" key="1">
    <source>
        <dbReference type="ARBA" id="ARBA00005156"/>
    </source>
</evidence>
<keyword evidence="3" id="KW-0677">Repeat</keyword>
<evidence type="ECO:0000256" key="7">
    <source>
        <dbReference type="ARBA" id="ARBA00047551"/>
    </source>
</evidence>
<reference evidence="10 11" key="1">
    <citation type="journal article" date="2007" name="Science">
        <title>The Chlamydomonas genome reveals the evolution of key animal and plant functions.</title>
        <authorList>
            <person name="Merchant S.S."/>
            <person name="Prochnik S.E."/>
            <person name="Vallon O."/>
            <person name="Harris E.H."/>
            <person name="Karpowicz S.J."/>
            <person name="Witman G.B."/>
            <person name="Terry A."/>
            <person name="Salamov A."/>
            <person name="Fritz-Laylin L.K."/>
            <person name="Marechal-Drouard L."/>
            <person name="Marshall W.F."/>
            <person name="Qu L.H."/>
            <person name="Nelson D.R."/>
            <person name="Sanderfoot A.A."/>
            <person name="Spalding M.H."/>
            <person name="Kapitonov V.V."/>
            <person name="Ren Q."/>
            <person name="Ferris P."/>
            <person name="Lindquist E."/>
            <person name="Shapiro H."/>
            <person name="Lucas S.M."/>
            <person name="Grimwood J."/>
            <person name="Schmutz J."/>
            <person name="Cardol P."/>
            <person name="Cerutti H."/>
            <person name="Chanfreau G."/>
            <person name="Chen C.L."/>
            <person name="Cognat V."/>
            <person name="Croft M.T."/>
            <person name="Dent R."/>
            <person name="Dutcher S."/>
            <person name="Fernandez E."/>
            <person name="Fukuzawa H."/>
            <person name="Gonzalez-Ballester D."/>
            <person name="Gonzalez-Halphen D."/>
            <person name="Hallmann A."/>
            <person name="Hanikenne M."/>
            <person name="Hippler M."/>
            <person name="Inwood W."/>
            <person name="Jabbari K."/>
            <person name="Kalanon M."/>
            <person name="Kuras R."/>
            <person name="Lefebvre P.A."/>
            <person name="Lemaire S.D."/>
            <person name="Lobanov A.V."/>
            <person name="Lohr M."/>
            <person name="Manuell A."/>
            <person name="Meier I."/>
            <person name="Mets L."/>
            <person name="Mittag M."/>
            <person name="Mittelmeier T."/>
            <person name="Moroney J.V."/>
            <person name="Moseley J."/>
            <person name="Napoli C."/>
            <person name="Nedelcu A.M."/>
            <person name="Niyogi K."/>
            <person name="Novoselov S.V."/>
            <person name="Paulsen I.T."/>
            <person name="Pazour G."/>
            <person name="Purton S."/>
            <person name="Ral J.P."/>
            <person name="Riano-Pachon D.M."/>
            <person name="Riekhof W."/>
            <person name="Rymarquis L."/>
            <person name="Schroda M."/>
            <person name="Stern D."/>
            <person name="Umen J."/>
            <person name="Willows R."/>
            <person name="Wilson N."/>
            <person name="Zimmer S.L."/>
            <person name="Allmer J."/>
            <person name="Balk J."/>
            <person name="Bisova K."/>
            <person name="Chen C.J."/>
            <person name="Elias M."/>
            <person name="Gendler K."/>
            <person name="Hauser C."/>
            <person name="Lamb M.R."/>
            <person name="Ledford H."/>
            <person name="Long J.C."/>
            <person name="Minagawa J."/>
            <person name="Page M.D."/>
            <person name="Pan J."/>
            <person name="Pootakham W."/>
            <person name="Roje S."/>
            <person name="Rose A."/>
            <person name="Stahlberg E."/>
            <person name="Terauchi A.M."/>
            <person name="Yang P."/>
            <person name="Ball S."/>
            <person name="Bowler C."/>
            <person name="Dieckmann C.L."/>
            <person name="Gladyshev V.N."/>
            <person name="Green P."/>
            <person name="Jorgensen R."/>
            <person name="Mayfield S."/>
            <person name="Mueller-Roeber B."/>
            <person name="Rajamani S."/>
            <person name="Sayre R.T."/>
            <person name="Brokstein P."/>
            <person name="Dubchak I."/>
            <person name="Goodstein D."/>
            <person name="Hornick L."/>
            <person name="Huang Y.W."/>
            <person name="Jhaveri J."/>
            <person name="Luo Y."/>
            <person name="Martinez D."/>
            <person name="Ngau W.C."/>
            <person name="Otillar B."/>
            <person name="Poliakov A."/>
            <person name="Porter A."/>
            <person name="Szajkowski L."/>
            <person name="Werner G."/>
            <person name="Zhou K."/>
            <person name="Grigoriev I.V."/>
            <person name="Rokhsar D.S."/>
            <person name="Grossman A.R."/>
        </authorList>
    </citation>
    <scope>NUCLEOTIDE SEQUENCE [LARGE SCALE GENOMIC DNA]</scope>
    <source>
        <strain evidence="11">CC-503</strain>
    </source>
</reference>
<dbReference type="GO" id="GO:0061685">
    <property type="term" value="F:diphthine methylesterase activity"/>
    <property type="evidence" value="ECO:0000318"/>
    <property type="project" value="GO_Central"/>
</dbReference>
<evidence type="ECO:0000256" key="4">
    <source>
        <dbReference type="ARBA" id="ARBA00022801"/>
    </source>
</evidence>
<dbReference type="FunCoup" id="A0A2K3DA27">
    <property type="interactions" value="1770"/>
</dbReference>
<comment type="similarity">
    <text evidence="5">Belongs to the DPH7 family.</text>
</comment>
<feature type="repeat" description="WD" evidence="8">
    <location>
        <begin position="317"/>
        <end position="353"/>
    </location>
</feature>
<comment type="pathway">
    <text evidence="1">Protein modification; peptidyl-diphthamide biosynthesis.</text>
</comment>
<keyword evidence="2 8" id="KW-0853">WD repeat</keyword>
<dbReference type="InterPro" id="IPR001680">
    <property type="entry name" value="WD40_rpt"/>
</dbReference>
<dbReference type="PROSITE" id="PS50082">
    <property type="entry name" value="WD_REPEATS_2"/>
    <property type="match status" value="1"/>
</dbReference>
<dbReference type="GO" id="GO:0017183">
    <property type="term" value="P:protein histidyl modification to diphthamide"/>
    <property type="evidence" value="ECO:0000318"/>
    <property type="project" value="GO_Central"/>
</dbReference>
<dbReference type="SUPFAM" id="SSF50978">
    <property type="entry name" value="WD40 repeat-like"/>
    <property type="match status" value="1"/>
</dbReference>